<name>A0A1S3D6K6_DIACI</name>
<protein>
    <submittedName>
        <fullName evidence="2">Uncharacterized protein LOC103512526</fullName>
    </submittedName>
</protein>
<dbReference type="STRING" id="121845.A0A1S3D6K6"/>
<dbReference type="PANTHER" id="PTHR21261:SF6">
    <property type="entry name" value="BEATEN PATH IIA-RELATED"/>
    <property type="match status" value="1"/>
</dbReference>
<feature type="non-terminal residue" evidence="2">
    <location>
        <position position="1"/>
    </location>
</feature>
<accession>A0A1S3D6K6</accession>
<sequence>LPESAPVISTEHERYDPDDILRANCTSSPSKPAATLSFLLNNIPVGMPATKVIPYNDHLQSSYLEVAVKLTSGHFNNGILRLQCTAMVTSIYRETREKILSSKTEPVPERVTSTSSSPSVHMTLTSLVTLTQVILLTRHAAR</sequence>
<dbReference type="PANTHER" id="PTHR21261">
    <property type="entry name" value="BEAT PROTEIN"/>
    <property type="match status" value="1"/>
</dbReference>
<reference evidence="2" key="1">
    <citation type="submission" date="2025-08" db="UniProtKB">
        <authorList>
            <consortium name="RefSeq"/>
        </authorList>
    </citation>
    <scope>IDENTIFICATION</scope>
</reference>
<dbReference type="GeneID" id="103512526"/>
<organism evidence="1 2">
    <name type="scientific">Diaphorina citri</name>
    <name type="common">Asian citrus psyllid</name>
    <dbReference type="NCBI Taxonomy" id="121845"/>
    <lineage>
        <taxon>Eukaryota</taxon>
        <taxon>Metazoa</taxon>
        <taxon>Ecdysozoa</taxon>
        <taxon>Arthropoda</taxon>
        <taxon>Hexapoda</taxon>
        <taxon>Insecta</taxon>
        <taxon>Pterygota</taxon>
        <taxon>Neoptera</taxon>
        <taxon>Paraneoptera</taxon>
        <taxon>Hemiptera</taxon>
        <taxon>Sternorrhyncha</taxon>
        <taxon>Psylloidea</taxon>
        <taxon>Psyllidae</taxon>
        <taxon>Diaphorininae</taxon>
        <taxon>Diaphorina</taxon>
    </lineage>
</organism>
<evidence type="ECO:0000313" key="2">
    <source>
        <dbReference type="RefSeq" id="XP_008475513.1"/>
    </source>
</evidence>
<dbReference type="PaxDb" id="121845-A0A1S3D6K6"/>
<gene>
    <name evidence="2" type="primary">LOC103512526</name>
</gene>
<dbReference type="KEGG" id="dci:103512526"/>
<dbReference type="Proteomes" id="UP000079169">
    <property type="component" value="Unplaced"/>
</dbReference>
<dbReference type="AlphaFoldDB" id="A0A1S3D6K6"/>
<dbReference type="RefSeq" id="XP_008475513.1">
    <property type="nucleotide sequence ID" value="XM_008477291.3"/>
</dbReference>
<proteinExistence type="predicted"/>
<evidence type="ECO:0000313" key="1">
    <source>
        <dbReference type="Proteomes" id="UP000079169"/>
    </source>
</evidence>
<keyword evidence="1" id="KW-1185">Reference proteome</keyword>
<dbReference type="OMA" id="TEHERYD"/>